<dbReference type="Pfam" id="PF02441">
    <property type="entry name" value="Flavoprotein"/>
    <property type="match status" value="1"/>
</dbReference>
<keyword evidence="2 7" id="KW-0285">Flavoprotein</keyword>
<feature type="binding site" evidence="7">
    <location>
        <begin position="89"/>
        <end position="92"/>
    </location>
    <ligand>
        <name>FMN</name>
        <dbReference type="ChEBI" id="CHEBI:58210"/>
    </ligand>
</feature>
<sequence>MNNPRLIIGISGSSGIIYGIRLLQVLKNFPIETHLIVSKAAQLTRACETSLTMEELKNLADIYHPANDISASIASGSYKTKGMIIAPCSMKTLGEIAHGITGTLLTRAADVVLKERRRLVLMPRETPLHLGHLQNMVTITQMGGIICPPVPAFYTQPQTIDDLINHTVGRILDLFDIDSGLVKRWQE</sequence>
<dbReference type="AlphaFoldDB" id="A0A378IP21"/>
<reference evidence="9 10" key="1">
    <citation type="submission" date="2018-06" db="EMBL/GenBank/DDBJ databases">
        <authorList>
            <consortium name="Pathogen Informatics"/>
            <person name="Doyle S."/>
        </authorList>
    </citation>
    <scope>NUCLEOTIDE SEQUENCE [LARGE SCALE GENOMIC DNA]</scope>
    <source>
        <strain evidence="9 10">NCTC11978</strain>
    </source>
</reference>
<accession>A0A378IP21</accession>
<organism evidence="9 10">
    <name type="scientific">Legionella feeleii</name>
    <dbReference type="NCBI Taxonomy" id="453"/>
    <lineage>
        <taxon>Bacteria</taxon>
        <taxon>Pseudomonadati</taxon>
        <taxon>Pseudomonadota</taxon>
        <taxon>Gammaproteobacteria</taxon>
        <taxon>Legionellales</taxon>
        <taxon>Legionellaceae</taxon>
        <taxon>Legionella</taxon>
    </lineage>
</organism>
<evidence type="ECO:0000259" key="8">
    <source>
        <dbReference type="Pfam" id="PF02441"/>
    </source>
</evidence>
<dbReference type="InterPro" id="IPR004507">
    <property type="entry name" value="UbiX-like"/>
</dbReference>
<dbReference type="PANTHER" id="PTHR43374">
    <property type="entry name" value="FLAVIN PRENYLTRANSFERASE"/>
    <property type="match status" value="1"/>
</dbReference>
<name>A0A378IP21_9GAMM</name>
<feature type="binding site" evidence="7">
    <location>
        <position position="154"/>
    </location>
    <ligand>
        <name>dimethylallyl phosphate</name>
        <dbReference type="ChEBI" id="CHEBI:88052"/>
    </ligand>
</feature>
<comment type="caution">
    <text evidence="7">Lacks conserved residue(s) required for the propagation of feature annotation.</text>
</comment>
<evidence type="ECO:0000256" key="4">
    <source>
        <dbReference type="ARBA" id="ARBA00022679"/>
    </source>
</evidence>
<keyword evidence="9" id="KW-0456">Lyase</keyword>
<dbReference type="Proteomes" id="UP000254033">
    <property type="component" value="Unassembled WGS sequence"/>
</dbReference>
<dbReference type="InterPro" id="IPR003382">
    <property type="entry name" value="Flavoprotein"/>
</dbReference>
<dbReference type="PANTHER" id="PTHR43374:SF1">
    <property type="entry name" value="FLAVIN PRENYLTRANSFERASE PAD1, MITOCHONDRIAL"/>
    <property type="match status" value="1"/>
</dbReference>
<dbReference type="GO" id="GO:0106141">
    <property type="term" value="F:flavin prenyltransferase activity"/>
    <property type="evidence" value="ECO:0007669"/>
    <property type="project" value="UniProtKB-EC"/>
</dbReference>
<evidence type="ECO:0000313" key="9">
    <source>
        <dbReference type="EMBL" id="STX36988.1"/>
    </source>
</evidence>
<comment type="similarity">
    <text evidence="6 7">Belongs to the UbiX/PAD1 family.</text>
</comment>
<evidence type="ECO:0000256" key="2">
    <source>
        <dbReference type="ARBA" id="ARBA00022630"/>
    </source>
</evidence>
<dbReference type="EC" id="2.5.1.129" evidence="7"/>
<comment type="catalytic activity">
    <reaction evidence="5 7">
        <text>dimethylallyl phosphate + FMNH2 = prenylated FMNH2 + phosphate</text>
        <dbReference type="Rhea" id="RHEA:37743"/>
        <dbReference type="ChEBI" id="CHEBI:43474"/>
        <dbReference type="ChEBI" id="CHEBI:57618"/>
        <dbReference type="ChEBI" id="CHEBI:87467"/>
        <dbReference type="ChEBI" id="CHEBI:88052"/>
        <dbReference type="EC" id="2.5.1.129"/>
    </reaction>
</comment>
<evidence type="ECO:0000256" key="3">
    <source>
        <dbReference type="ARBA" id="ARBA00022643"/>
    </source>
</evidence>
<dbReference type="RefSeq" id="WP_115174248.1">
    <property type="nucleotide sequence ID" value="NZ_UGNY01000001.1"/>
</dbReference>
<gene>
    <name evidence="7 9" type="primary">ubiX</name>
    <name evidence="9" type="ORF">NCTC11978_00136</name>
</gene>
<dbReference type="EMBL" id="UGNY01000001">
    <property type="protein sequence ID" value="STX36988.1"/>
    <property type="molecule type" value="Genomic_DNA"/>
</dbReference>
<dbReference type="NCBIfam" id="NF004685">
    <property type="entry name" value="PRK06029.1"/>
    <property type="match status" value="1"/>
</dbReference>
<feature type="binding site" evidence="7">
    <location>
        <position position="170"/>
    </location>
    <ligand>
        <name>dimethylallyl phosphate</name>
        <dbReference type="ChEBI" id="CHEBI:88052"/>
    </ligand>
</feature>
<keyword evidence="4 7" id="KW-0808">Transferase</keyword>
<dbReference type="Gene3D" id="3.40.50.1950">
    <property type="entry name" value="Flavin prenyltransferase-like"/>
    <property type="match status" value="1"/>
</dbReference>
<dbReference type="FunFam" id="3.40.50.1950:FF:000001">
    <property type="entry name" value="Flavin prenyltransferase UbiX"/>
    <property type="match status" value="1"/>
</dbReference>
<dbReference type="HAMAP" id="MF_01984">
    <property type="entry name" value="ubiX_pad"/>
    <property type="match status" value="1"/>
</dbReference>
<evidence type="ECO:0000256" key="1">
    <source>
        <dbReference type="ARBA" id="ARBA00022602"/>
    </source>
</evidence>
<protein>
    <recommendedName>
        <fullName evidence="7">Flavin prenyltransferase UbiX</fullName>
        <ecNumber evidence="7">2.5.1.129</ecNumber>
    </recommendedName>
</protein>
<evidence type="ECO:0000256" key="6">
    <source>
        <dbReference type="ARBA" id="ARBA00060793"/>
    </source>
</evidence>
<dbReference type="SUPFAM" id="SSF52507">
    <property type="entry name" value="Homo-oligomeric flavin-containing Cys decarboxylases, HFCD"/>
    <property type="match status" value="1"/>
</dbReference>
<keyword evidence="3 7" id="KW-0288">FMN</keyword>
<feature type="binding site" evidence="7">
    <location>
        <begin position="12"/>
        <end position="14"/>
    </location>
    <ligand>
        <name>FMN</name>
        <dbReference type="ChEBI" id="CHEBI:58210"/>
    </ligand>
</feature>
<dbReference type="NCBIfam" id="TIGR00421">
    <property type="entry name" value="ubiX_pad"/>
    <property type="match status" value="1"/>
</dbReference>
<feature type="domain" description="Flavoprotein" evidence="8">
    <location>
        <begin position="5"/>
        <end position="174"/>
    </location>
</feature>
<evidence type="ECO:0000256" key="5">
    <source>
        <dbReference type="ARBA" id="ARBA00050612"/>
    </source>
</evidence>
<proteinExistence type="inferred from homology"/>
<keyword evidence="1 7" id="KW-0637">Prenyltransferase</keyword>
<feature type="binding site" evidence="7">
    <location>
        <position position="38"/>
    </location>
    <ligand>
        <name>FMN</name>
        <dbReference type="ChEBI" id="CHEBI:58210"/>
    </ligand>
</feature>
<evidence type="ECO:0000256" key="7">
    <source>
        <dbReference type="HAMAP-Rule" id="MF_01984"/>
    </source>
</evidence>
<feature type="binding site" evidence="7">
    <location>
        <position position="124"/>
    </location>
    <ligand>
        <name>FMN</name>
        <dbReference type="ChEBI" id="CHEBI:58210"/>
    </ligand>
</feature>
<comment type="function">
    <text evidence="7">Flavin prenyltransferase that catalyzes the synthesis of the prenylated FMN cofactor (prenyl-FMN) for 4-hydroxy-3-polyprenylbenzoic acid decarboxylase UbiD. The prenyltransferase is metal-independent and links a dimethylallyl moiety from dimethylallyl monophosphate (DMAP) to the flavin N5 and C6 atoms of FMN.</text>
</comment>
<evidence type="ECO:0000313" key="10">
    <source>
        <dbReference type="Proteomes" id="UP000254033"/>
    </source>
</evidence>
<dbReference type="GO" id="GO:0016831">
    <property type="term" value="F:carboxy-lyase activity"/>
    <property type="evidence" value="ECO:0007669"/>
    <property type="project" value="TreeGrafter"/>
</dbReference>
<dbReference type="InterPro" id="IPR036551">
    <property type="entry name" value="Flavin_trans-like"/>
</dbReference>